<dbReference type="InterPro" id="IPR003713">
    <property type="entry name" value="FliS"/>
</dbReference>
<dbReference type="AlphaFoldDB" id="A0A377FT62"/>
<dbReference type="Gene3D" id="1.20.120.340">
    <property type="entry name" value="Flagellar protein FliS"/>
    <property type="match status" value="1"/>
</dbReference>
<dbReference type="OrthoDB" id="2353124at2"/>
<reference evidence="1 2" key="1">
    <citation type="submission" date="2018-06" db="EMBL/GenBank/DDBJ databases">
        <authorList>
            <consortium name="Pathogen Informatics"/>
            <person name="Doyle S."/>
        </authorList>
    </citation>
    <scope>NUCLEOTIDE SEQUENCE [LARGE SCALE GENOMIC DNA]</scope>
    <source>
        <strain evidence="1 2">NCTC13163</strain>
    </source>
</reference>
<dbReference type="STRING" id="1397694.GCA_000702585_01384"/>
<keyword evidence="1" id="KW-0282">Flagellum</keyword>
<accession>A0A377FT62</accession>
<sequence length="126" mass="14433">MNPNRLYEMSAEELTQAMLHALTYHYELALDATIAERNRHLRQARELLAKLHQGLHDNGGIISAQLDEIYLYMAKSSLEALIEQDLSKIEELHALAVDLDKTWGEAMQRAKLTPQPIGGNRYENYQ</sequence>
<dbReference type="EMBL" id="UGGP01000001">
    <property type="protein sequence ID" value="STO07523.1"/>
    <property type="molecule type" value="Genomic_DNA"/>
</dbReference>
<evidence type="ECO:0000313" key="1">
    <source>
        <dbReference type="EMBL" id="STO07523.1"/>
    </source>
</evidence>
<proteinExistence type="predicted"/>
<keyword evidence="1" id="KW-0966">Cell projection</keyword>
<dbReference type="RefSeq" id="WP_029334573.1">
    <property type="nucleotide sequence ID" value="NZ_UGGP01000001.1"/>
</dbReference>
<evidence type="ECO:0000313" key="2">
    <source>
        <dbReference type="Proteomes" id="UP000254060"/>
    </source>
</evidence>
<organism evidence="1 2">
    <name type="scientific">Exiguobacterium aurantiacum</name>
    <dbReference type="NCBI Taxonomy" id="33987"/>
    <lineage>
        <taxon>Bacteria</taxon>
        <taxon>Bacillati</taxon>
        <taxon>Bacillota</taxon>
        <taxon>Bacilli</taxon>
        <taxon>Bacillales</taxon>
        <taxon>Bacillales Family XII. Incertae Sedis</taxon>
        <taxon>Exiguobacterium</taxon>
    </lineage>
</organism>
<dbReference type="SUPFAM" id="SSF101116">
    <property type="entry name" value="Flagellar export chaperone FliS"/>
    <property type="match status" value="1"/>
</dbReference>
<dbReference type="Proteomes" id="UP000254060">
    <property type="component" value="Unassembled WGS sequence"/>
</dbReference>
<name>A0A377FT62_9BACL</name>
<dbReference type="InterPro" id="IPR036584">
    <property type="entry name" value="FliS_sf"/>
</dbReference>
<dbReference type="GO" id="GO:0044780">
    <property type="term" value="P:bacterial-type flagellum assembly"/>
    <property type="evidence" value="ECO:0007669"/>
    <property type="project" value="InterPro"/>
</dbReference>
<dbReference type="Pfam" id="PF02561">
    <property type="entry name" value="FliS"/>
    <property type="match status" value="1"/>
</dbReference>
<keyword evidence="1" id="KW-0969">Cilium</keyword>
<protein>
    <submittedName>
        <fullName evidence="1">Flagellar protein FliS</fullName>
    </submittedName>
</protein>
<gene>
    <name evidence="1" type="ORF">NCTC13163_00870</name>
</gene>